<dbReference type="AlphaFoldDB" id="A0A0F9F846"/>
<evidence type="ECO:0000256" key="1">
    <source>
        <dbReference type="ARBA" id="ARBA00001966"/>
    </source>
</evidence>
<dbReference type="GO" id="GO:0003824">
    <property type="term" value="F:catalytic activity"/>
    <property type="evidence" value="ECO:0007669"/>
    <property type="project" value="InterPro"/>
</dbReference>
<dbReference type="NCBIfam" id="TIGR04337">
    <property type="entry name" value="AmmeMemoSam_rS"/>
    <property type="match status" value="1"/>
</dbReference>
<sequence>MEKVKCELCPTECVLGDYEVGGCRVRINRGGTLYSLVYGKPCSVHVDPIEKKPFFHFLPSTKAFSIATAGCTLGCTFCQKWEISQASPEKVDHMDLSPEDIVRSALASGSTSVTFTYTEPTVFYEYMYDTAVVAHNAGLRTNMHSCGYINERPLRELLKHLDAADIDLKAFTEDFYGRICGGRLKPVLDSIVTIRQEGIWLELTNLVIPTLNDDLGKVREMCKWIIANAGEHTPIHFSRFFPHYKLKNLPPTPVQTMADVYKTARDAGLKYVYLGNLRSQAENTYCHNCGALLIRREGYHVPENNLKDGHCPVCGVAIPGVWA</sequence>
<reference evidence="8" key="1">
    <citation type="journal article" date="2015" name="Nature">
        <title>Complex archaea that bridge the gap between prokaryotes and eukaryotes.</title>
        <authorList>
            <person name="Spang A."/>
            <person name="Saw J.H."/>
            <person name="Jorgensen S.L."/>
            <person name="Zaremba-Niedzwiedzka K."/>
            <person name="Martijn J."/>
            <person name="Lind A.E."/>
            <person name="van Eijk R."/>
            <person name="Schleper C."/>
            <person name="Guy L."/>
            <person name="Ettema T.J."/>
        </authorList>
    </citation>
    <scope>NUCLEOTIDE SEQUENCE</scope>
</reference>
<dbReference type="EMBL" id="LAZR01031561">
    <property type="protein sequence ID" value="KKL53395.1"/>
    <property type="molecule type" value="Genomic_DNA"/>
</dbReference>
<dbReference type="CDD" id="cd01335">
    <property type="entry name" value="Radical_SAM"/>
    <property type="match status" value="1"/>
</dbReference>
<dbReference type="GO" id="GO:0051539">
    <property type="term" value="F:4 iron, 4 sulfur cluster binding"/>
    <property type="evidence" value="ECO:0007669"/>
    <property type="project" value="UniProtKB-KW"/>
</dbReference>
<keyword evidence="5" id="KW-0408">Iron</keyword>
<dbReference type="PANTHER" id="PTHR30352">
    <property type="entry name" value="PYRUVATE FORMATE-LYASE-ACTIVATING ENZYME"/>
    <property type="match status" value="1"/>
</dbReference>
<dbReference type="SFLD" id="SFLDG01101">
    <property type="entry name" value="Uncharacterised_Radical_SAM_Su"/>
    <property type="match status" value="1"/>
</dbReference>
<accession>A0A0F9F846</accession>
<dbReference type="PANTHER" id="PTHR30352:SF5">
    <property type="entry name" value="PYRUVATE FORMATE-LYASE 1-ACTIVATING ENZYME"/>
    <property type="match status" value="1"/>
</dbReference>
<dbReference type="InterPro" id="IPR007197">
    <property type="entry name" value="rSAM"/>
</dbReference>
<dbReference type="Gene3D" id="3.20.20.70">
    <property type="entry name" value="Aldolase class I"/>
    <property type="match status" value="1"/>
</dbReference>
<evidence type="ECO:0000256" key="2">
    <source>
        <dbReference type="ARBA" id="ARBA00022485"/>
    </source>
</evidence>
<feature type="domain" description="Radical SAM core" evidence="7">
    <location>
        <begin position="56"/>
        <end position="278"/>
    </location>
</feature>
<dbReference type="SUPFAM" id="SSF102114">
    <property type="entry name" value="Radical SAM enzymes"/>
    <property type="match status" value="1"/>
</dbReference>
<evidence type="ECO:0000256" key="4">
    <source>
        <dbReference type="ARBA" id="ARBA00022723"/>
    </source>
</evidence>
<dbReference type="InterPro" id="IPR013785">
    <property type="entry name" value="Aldolase_TIM"/>
</dbReference>
<keyword evidence="4" id="KW-0479">Metal-binding</keyword>
<protein>
    <recommendedName>
        <fullName evidence="7">Radical SAM core domain-containing protein</fullName>
    </recommendedName>
</protein>
<dbReference type="PIRSF" id="PIRSF004869">
    <property type="entry name" value="PflX_prd"/>
    <property type="match status" value="1"/>
</dbReference>
<evidence type="ECO:0000256" key="3">
    <source>
        <dbReference type="ARBA" id="ARBA00022691"/>
    </source>
</evidence>
<dbReference type="InterPro" id="IPR034457">
    <property type="entry name" value="Organic_radical-activating"/>
</dbReference>
<dbReference type="InterPro" id="IPR027596">
    <property type="entry name" value="AmmeMemoSam_rS"/>
</dbReference>
<name>A0A0F9F846_9ZZZZ</name>
<keyword evidence="6" id="KW-0411">Iron-sulfur</keyword>
<proteinExistence type="predicted"/>
<comment type="caution">
    <text evidence="8">The sequence shown here is derived from an EMBL/GenBank/DDBJ whole genome shotgun (WGS) entry which is preliminary data.</text>
</comment>
<organism evidence="8">
    <name type="scientific">marine sediment metagenome</name>
    <dbReference type="NCBI Taxonomy" id="412755"/>
    <lineage>
        <taxon>unclassified sequences</taxon>
        <taxon>metagenomes</taxon>
        <taxon>ecological metagenomes</taxon>
    </lineage>
</organism>
<evidence type="ECO:0000256" key="6">
    <source>
        <dbReference type="ARBA" id="ARBA00023014"/>
    </source>
</evidence>
<evidence type="ECO:0000313" key="8">
    <source>
        <dbReference type="EMBL" id="KKL53395.1"/>
    </source>
</evidence>
<dbReference type="GO" id="GO:0046872">
    <property type="term" value="F:metal ion binding"/>
    <property type="evidence" value="ECO:0007669"/>
    <property type="project" value="UniProtKB-KW"/>
</dbReference>
<dbReference type="PROSITE" id="PS51918">
    <property type="entry name" value="RADICAL_SAM"/>
    <property type="match status" value="1"/>
</dbReference>
<evidence type="ECO:0000256" key="5">
    <source>
        <dbReference type="ARBA" id="ARBA00023004"/>
    </source>
</evidence>
<dbReference type="InterPro" id="IPR058240">
    <property type="entry name" value="rSAM_sf"/>
</dbReference>
<keyword evidence="2" id="KW-0004">4Fe-4S</keyword>
<keyword evidence="3" id="KW-0949">S-adenosyl-L-methionine</keyword>
<gene>
    <name evidence="8" type="ORF">LCGC14_2275860</name>
</gene>
<dbReference type="Pfam" id="PF04055">
    <property type="entry name" value="Radical_SAM"/>
    <property type="match status" value="1"/>
</dbReference>
<comment type="cofactor">
    <cofactor evidence="1">
        <name>[4Fe-4S] cluster</name>
        <dbReference type="ChEBI" id="CHEBI:49883"/>
    </cofactor>
</comment>
<dbReference type="SFLD" id="SFLDS00029">
    <property type="entry name" value="Radical_SAM"/>
    <property type="match status" value="1"/>
</dbReference>
<evidence type="ECO:0000259" key="7">
    <source>
        <dbReference type="PROSITE" id="PS51918"/>
    </source>
</evidence>
<dbReference type="InterPro" id="IPR016431">
    <property type="entry name" value="Pyrv-formate_lyase-activ_prd"/>
</dbReference>